<feature type="transmembrane region" description="Helical" evidence="6">
    <location>
        <begin position="96"/>
        <end position="114"/>
    </location>
</feature>
<comment type="subcellular location">
    <subcellularLocation>
        <location evidence="6">Cell membrane</location>
        <topology evidence="6">Multi-pass membrane protein</topology>
    </subcellularLocation>
    <subcellularLocation>
        <location evidence="1">Membrane</location>
        <topology evidence="1">Multi-pass membrane protein</topology>
    </subcellularLocation>
</comment>
<reference evidence="7 8" key="1">
    <citation type="submission" date="2023-09" db="EMBL/GenBank/DDBJ databases">
        <authorList>
            <person name="Rey-Velasco X."/>
        </authorList>
    </citation>
    <scope>NUCLEOTIDE SEQUENCE [LARGE SCALE GENOMIC DNA]</scope>
    <source>
        <strain evidence="7 8">W345</strain>
    </source>
</reference>
<dbReference type="PANTHER" id="PTHR43701">
    <property type="entry name" value="MEMBRANE TRANSPORTER PROTEIN MJ0441-RELATED"/>
    <property type="match status" value="1"/>
</dbReference>
<evidence type="ECO:0000256" key="4">
    <source>
        <dbReference type="ARBA" id="ARBA00022989"/>
    </source>
</evidence>
<evidence type="ECO:0000313" key="7">
    <source>
        <dbReference type="EMBL" id="MDT0497219.1"/>
    </source>
</evidence>
<keyword evidence="5 6" id="KW-0472">Membrane</keyword>
<evidence type="ECO:0000256" key="3">
    <source>
        <dbReference type="ARBA" id="ARBA00022692"/>
    </source>
</evidence>
<keyword evidence="4 6" id="KW-1133">Transmembrane helix</keyword>
<evidence type="ECO:0000256" key="1">
    <source>
        <dbReference type="ARBA" id="ARBA00004141"/>
    </source>
</evidence>
<comment type="similarity">
    <text evidence="2 6">Belongs to the 4-toluene sulfonate uptake permease (TSUP) (TC 2.A.102) family.</text>
</comment>
<keyword evidence="3 6" id="KW-0812">Transmembrane</keyword>
<dbReference type="InterPro" id="IPR002781">
    <property type="entry name" value="TM_pro_TauE-like"/>
</dbReference>
<feature type="transmembrane region" description="Helical" evidence="6">
    <location>
        <begin position="38"/>
        <end position="59"/>
    </location>
</feature>
<comment type="caution">
    <text evidence="7">The sequence shown here is derived from an EMBL/GenBank/DDBJ whole genome shotgun (WGS) entry which is preliminary data.</text>
</comment>
<dbReference type="InterPro" id="IPR051598">
    <property type="entry name" value="TSUP/Inactive_protease-like"/>
</dbReference>
<proteinExistence type="inferred from homology"/>
<evidence type="ECO:0000256" key="2">
    <source>
        <dbReference type="ARBA" id="ARBA00009142"/>
    </source>
</evidence>
<accession>A0ABU2WHW2</accession>
<evidence type="ECO:0000313" key="8">
    <source>
        <dbReference type="Proteomes" id="UP001254608"/>
    </source>
</evidence>
<dbReference type="Proteomes" id="UP001254608">
    <property type="component" value="Unassembled WGS sequence"/>
</dbReference>
<evidence type="ECO:0000256" key="5">
    <source>
        <dbReference type="ARBA" id="ARBA00023136"/>
    </source>
</evidence>
<dbReference type="RefSeq" id="WP_311364611.1">
    <property type="nucleotide sequence ID" value="NZ_JAVRIC010000008.1"/>
</dbReference>
<dbReference type="EMBL" id="JAVRIC010000008">
    <property type="protein sequence ID" value="MDT0497219.1"/>
    <property type="molecule type" value="Genomic_DNA"/>
</dbReference>
<dbReference type="Pfam" id="PF01925">
    <property type="entry name" value="TauE"/>
    <property type="match status" value="1"/>
</dbReference>
<evidence type="ECO:0000256" key="6">
    <source>
        <dbReference type="RuleBase" id="RU363041"/>
    </source>
</evidence>
<organism evidence="7 8">
    <name type="scientific">Banduia mediterranea</name>
    <dbReference type="NCBI Taxonomy" id="3075609"/>
    <lineage>
        <taxon>Bacteria</taxon>
        <taxon>Pseudomonadati</taxon>
        <taxon>Pseudomonadota</taxon>
        <taxon>Gammaproteobacteria</taxon>
        <taxon>Nevskiales</taxon>
        <taxon>Algiphilaceae</taxon>
        <taxon>Banduia</taxon>
    </lineage>
</organism>
<feature type="transmembrane region" description="Helical" evidence="6">
    <location>
        <begin position="250"/>
        <end position="267"/>
    </location>
</feature>
<keyword evidence="6" id="KW-1003">Cell membrane</keyword>
<sequence>MLLAAALGALVGLVLALTGAGGAIIAVPLLVFGFDLDLAQAAPIALLAVAASAALGAVLGLRAGIVRYRAAILMSVVGSLLTPLGVLLAHRLPEQWLSLVFALVLIFVAQRMFLQARSELCGVPPITARPGTAACKLDQDSGRFRWTAPCARALAQAGVITGLLSGLLGVGGGFVIVPALRRSSDLPMNSIVATSLLVVAIVSSSAVLGAVAAGRLEAAVAAPFAAGAALAMLTGRLVAGRIAGPRLQQGFSVAAGLVAVLMIGSLVV</sequence>
<feature type="transmembrane region" description="Helical" evidence="6">
    <location>
        <begin position="191"/>
        <end position="211"/>
    </location>
</feature>
<feature type="transmembrane region" description="Helical" evidence="6">
    <location>
        <begin position="153"/>
        <end position="179"/>
    </location>
</feature>
<name>A0ABU2WHW2_9GAMM</name>
<feature type="transmembrane region" description="Helical" evidence="6">
    <location>
        <begin position="218"/>
        <end position="238"/>
    </location>
</feature>
<protein>
    <recommendedName>
        <fullName evidence="6">Probable membrane transporter protein</fullName>
    </recommendedName>
</protein>
<keyword evidence="8" id="KW-1185">Reference proteome</keyword>
<feature type="transmembrane region" description="Helical" evidence="6">
    <location>
        <begin position="71"/>
        <end position="90"/>
    </location>
</feature>
<gene>
    <name evidence="7" type="ORF">RM530_07555</name>
</gene>
<dbReference type="PANTHER" id="PTHR43701:SF2">
    <property type="entry name" value="MEMBRANE TRANSPORTER PROTEIN YJNA-RELATED"/>
    <property type="match status" value="1"/>
</dbReference>